<dbReference type="Proteomes" id="UP000214344">
    <property type="component" value="Segment"/>
</dbReference>
<sequence>MSSGGNDDNVEVCKLRTNYMEYIKATQNIIKFVKGFFDSSHEKYKYDDYKQFAVVVTKLIGSLIDDYMTDNFTLFQQQQHSVDQKANVKDIPNRLLEISETIQNDLINEKRTDDYVFGDLIAILEDTI</sequence>
<evidence type="ECO:0000313" key="2">
    <source>
        <dbReference type="EMBL" id="AGS47946.1"/>
    </source>
</evidence>
<name>A0EZ03_9ABAC</name>
<evidence type="ECO:0000313" key="1">
    <source>
        <dbReference type="EMBL" id="ABI35783.1"/>
    </source>
</evidence>
<reference evidence="3" key="5">
    <citation type="submission" date="2021-06" db="EMBL/GenBank/DDBJ databases">
        <authorList>
            <person name="Xiao Q."/>
            <person name="Zhang X.X."/>
            <person name="Tang M.J."/>
        </authorList>
    </citation>
    <scope>NUCLEOTIDE SEQUENCE</scope>
    <source>
        <strain evidence="3">QF4</strain>
    </source>
</reference>
<reference evidence="2" key="4">
    <citation type="submission" date="2013-04" db="EMBL/GenBank/DDBJ databases">
        <authorList>
            <person name="Chen J."/>
            <person name="Hu Y."/>
            <person name="Yin Y."/>
            <person name="Wang B."/>
            <person name="Zhu Y."/>
        </authorList>
    </citation>
    <scope>NUCLEOTIDE SEQUENCE</scope>
    <source>
        <strain evidence="2">Unioasis 1</strain>
    </source>
</reference>
<evidence type="ECO:0000313" key="4">
    <source>
        <dbReference type="Proteomes" id="UP000214344"/>
    </source>
</evidence>
<protein>
    <submittedName>
        <fullName evidence="1">Uncharacterized protein</fullName>
    </submittedName>
</protein>
<dbReference type="EMBL" id="DQ837165">
    <property type="protein sequence ID" value="ABI35783.1"/>
    <property type="molecule type" value="Genomic_DNA"/>
</dbReference>
<evidence type="ECO:0000313" key="3">
    <source>
        <dbReference type="EMBL" id="QWV59633.1"/>
    </source>
</evidence>
<proteinExistence type="predicted"/>
<dbReference type="OrthoDB" id="26141at10239"/>
<accession>A0EZ03</accession>
<reference evidence="1 4" key="1">
    <citation type="journal article" date="2006" name="J. Microbiol.">
        <title>Morphological, phylogenetic and biological characteristics of Ectropis obliqua single-nucleocapsid nucleopolyhedrovirus.</title>
        <authorList>
            <person name="Ma X.C."/>
            <person name="Xu H.J."/>
            <person name="Tang M.J."/>
            <person name="Xiao Q."/>
            <person name="Hong J."/>
            <person name="Zhang C.X."/>
        </authorList>
    </citation>
    <scope>NUCLEOTIDE SEQUENCE [LARGE SCALE GENOMIC DNA]</scope>
    <source>
        <strain evidence="1 4">A1</strain>
    </source>
</reference>
<dbReference type="RefSeq" id="YP_874293.1">
    <property type="nucleotide sequence ID" value="NC_008586.1"/>
</dbReference>
<gene>
    <name evidence="3" type="ORF">QF4000047</name>
    <name evidence="2" type="ORF">wdlz-06GM110</name>
</gene>
<dbReference type="EMBL" id="KC960018">
    <property type="protein sequence ID" value="AGS47946.1"/>
    <property type="molecule type" value="Genomic_DNA"/>
</dbReference>
<dbReference type="EMBL" id="MZ394738">
    <property type="protein sequence ID" value="QWV59633.1"/>
    <property type="molecule type" value="Genomic_DNA"/>
</dbReference>
<organism evidence="1 4">
    <name type="scientific">Ectropis obliqua nucleopolyhedrovirus</name>
    <dbReference type="NCBI Taxonomy" id="59376"/>
    <lineage>
        <taxon>Viruses</taxon>
        <taxon>Viruses incertae sedis</taxon>
        <taxon>Naldaviricetes</taxon>
        <taxon>Lefavirales</taxon>
        <taxon>Baculoviridae</taxon>
        <taxon>Alphabaculovirus</taxon>
        <taxon>Alphabaculovirus ecobliquae</taxon>
    </lineage>
</organism>
<dbReference type="KEGG" id="vg:5176530"/>
<reference evidence="1 4" key="3">
    <citation type="journal article" date="2007" name="Virology">
        <title>Genome sequence and organization of a nucleopolyhedrovirus that infects the tea looper caterpillar, Ectropis obliqua.</title>
        <authorList>
            <person name="Ma X.C."/>
            <person name="Shang J.Y."/>
            <person name="Yang Z.N."/>
            <person name="Bao Y.Y."/>
            <person name="Xiao Q."/>
            <person name="Zhang C.X."/>
        </authorList>
    </citation>
    <scope>NUCLEOTIDE SEQUENCE [LARGE SCALE GENOMIC DNA]</scope>
    <source>
        <strain evidence="1 4">A1</strain>
    </source>
</reference>
<keyword evidence="4" id="KW-1185">Reference proteome</keyword>
<reference evidence="1" key="2">
    <citation type="submission" date="2006-07" db="EMBL/GenBank/DDBJ databases">
        <authorList>
            <person name="Zhang C.-X."/>
            <person name="Yang Z.-N."/>
            <person name="Ma X.-C."/>
            <person name="Xiao Q."/>
        </authorList>
    </citation>
    <scope>NUCLEOTIDE SEQUENCE</scope>
    <source>
        <strain evidence="1">A1</strain>
    </source>
</reference>